<gene>
    <name evidence="2" type="ORF">BDZ94DRAFT_613599</name>
</gene>
<protein>
    <submittedName>
        <fullName evidence="2">Uncharacterized protein</fullName>
    </submittedName>
</protein>
<feature type="compositionally biased region" description="Low complexity" evidence="1">
    <location>
        <begin position="1"/>
        <end position="12"/>
    </location>
</feature>
<organism evidence="2 3">
    <name type="scientific">Collybia nuda</name>
    <dbReference type="NCBI Taxonomy" id="64659"/>
    <lineage>
        <taxon>Eukaryota</taxon>
        <taxon>Fungi</taxon>
        <taxon>Dikarya</taxon>
        <taxon>Basidiomycota</taxon>
        <taxon>Agaricomycotina</taxon>
        <taxon>Agaricomycetes</taxon>
        <taxon>Agaricomycetidae</taxon>
        <taxon>Agaricales</taxon>
        <taxon>Tricholomatineae</taxon>
        <taxon>Clitocybaceae</taxon>
        <taxon>Collybia</taxon>
    </lineage>
</organism>
<accession>A0A9P6CK70</accession>
<feature type="compositionally biased region" description="Basic and acidic residues" evidence="1">
    <location>
        <begin position="29"/>
        <end position="43"/>
    </location>
</feature>
<dbReference type="EMBL" id="MU150262">
    <property type="protein sequence ID" value="KAF9463493.1"/>
    <property type="molecule type" value="Genomic_DNA"/>
</dbReference>
<evidence type="ECO:0000256" key="1">
    <source>
        <dbReference type="SAM" id="MobiDB-lite"/>
    </source>
</evidence>
<keyword evidence="3" id="KW-1185">Reference proteome</keyword>
<dbReference type="Proteomes" id="UP000807353">
    <property type="component" value="Unassembled WGS sequence"/>
</dbReference>
<comment type="caution">
    <text evidence="2">The sequence shown here is derived from an EMBL/GenBank/DDBJ whole genome shotgun (WGS) entry which is preliminary data.</text>
</comment>
<proteinExistence type="predicted"/>
<evidence type="ECO:0000313" key="3">
    <source>
        <dbReference type="Proteomes" id="UP000807353"/>
    </source>
</evidence>
<sequence length="100" mass="10650">MSTIAKATIAATSRPTYPPSRTEQISSKEISHQGQEENREGPRDGIIAQQPRGGNTMNAGNAGEGEAPLRLRGGCIPCPGGDNIHDGLDLFMNSKREPVH</sequence>
<dbReference type="OrthoDB" id="2798764at2759"/>
<feature type="region of interest" description="Disordered" evidence="1">
    <location>
        <begin position="1"/>
        <end position="65"/>
    </location>
</feature>
<evidence type="ECO:0000313" key="2">
    <source>
        <dbReference type="EMBL" id="KAF9463493.1"/>
    </source>
</evidence>
<reference evidence="2" key="1">
    <citation type="submission" date="2020-11" db="EMBL/GenBank/DDBJ databases">
        <authorList>
            <consortium name="DOE Joint Genome Institute"/>
            <person name="Ahrendt S."/>
            <person name="Riley R."/>
            <person name="Andreopoulos W."/>
            <person name="Labutti K."/>
            <person name="Pangilinan J."/>
            <person name="Ruiz-Duenas F.J."/>
            <person name="Barrasa J.M."/>
            <person name="Sanchez-Garcia M."/>
            <person name="Camarero S."/>
            <person name="Miyauchi S."/>
            <person name="Serrano A."/>
            <person name="Linde D."/>
            <person name="Babiker R."/>
            <person name="Drula E."/>
            <person name="Ayuso-Fernandez I."/>
            <person name="Pacheco R."/>
            <person name="Padilla G."/>
            <person name="Ferreira P."/>
            <person name="Barriuso J."/>
            <person name="Kellner H."/>
            <person name="Castanera R."/>
            <person name="Alfaro M."/>
            <person name="Ramirez L."/>
            <person name="Pisabarro A.G."/>
            <person name="Kuo A."/>
            <person name="Tritt A."/>
            <person name="Lipzen A."/>
            <person name="He G."/>
            <person name="Yan M."/>
            <person name="Ng V."/>
            <person name="Cullen D."/>
            <person name="Martin F."/>
            <person name="Rosso M.-N."/>
            <person name="Henrissat B."/>
            <person name="Hibbett D."/>
            <person name="Martinez A.T."/>
            <person name="Grigoriev I.V."/>
        </authorList>
    </citation>
    <scope>NUCLEOTIDE SEQUENCE</scope>
    <source>
        <strain evidence="2">CBS 247.69</strain>
    </source>
</reference>
<feature type="compositionally biased region" description="Polar residues" evidence="1">
    <location>
        <begin position="13"/>
        <end position="28"/>
    </location>
</feature>
<name>A0A9P6CK70_9AGAR</name>
<dbReference type="AlphaFoldDB" id="A0A9P6CK70"/>